<evidence type="ECO:0000313" key="3">
    <source>
        <dbReference type="Proteomes" id="UP001344447"/>
    </source>
</evidence>
<dbReference type="AlphaFoldDB" id="A0AAN7U905"/>
<proteinExistence type="predicted"/>
<reference evidence="2 3" key="1">
    <citation type="submission" date="2023-11" db="EMBL/GenBank/DDBJ databases">
        <title>Dfirmibasis_genome.</title>
        <authorList>
            <person name="Edelbroek B."/>
            <person name="Kjellin J."/>
            <person name="Jerlstrom-Hultqvist J."/>
            <person name="Soderbom F."/>
        </authorList>
    </citation>
    <scope>NUCLEOTIDE SEQUENCE [LARGE SCALE GENOMIC DNA]</scope>
    <source>
        <strain evidence="2 3">TNS-C-14</strain>
    </source>
</reference>
<dbReference type="EMBL" id="JAVFKY010000001">
    <property type="protein sequence ID" value="KAK5581805.1"/>
    <property type="molecule type" value="Genomic_DNA"/>
</dbReference>
<sequence length="128" mass="14238">MFKSVLYIFILAIFITLIQGQSIATGTWNRFAESSCSQPTSNITITQNSYGFQIISSKQTNMIANMTIHPDSSFIATGYLYYVTPPYSFSGFTSVKGIVYNPLMFMATFAPTSNYPGNTFYYSIASCN</sequence>
<keyword evidence="1" id="KW-0732">Signal</keyword>
<protein>
    <submittedName>
        <fullName evidence="2">Uncharacterized protein</fullName>
    </submittedName>
</protein>
<accession>A0AAN7U905</accession>
<feature type="chain" id="PRO_5043012163" evidence="1">
    <location>
        <begin position="21"/>
        <end position="128"/>
    </location>
</feature>
<organism evidence="2 3">
    <name type="scientific">Dictyostelium firmibasis</name>
    <dbReference type="NCBI Taxonomy" id="79012"/>
    <lineage>
        <taxon>Eukaryota</taxon>
        <taxon>Amoebozoa</taxon>
        <taxon>Evosea</taxon>
        <taxon>Eumycetozoa</taxon>
        <taxon>Dictyostelia</taxon>
        <taxon>Dictyosteliales</taxon>
        <taxon>Dictyosteliaceae</taxon>
        <taxon>Dictyostelium</taxon>
    </lineage>
</organism>
<evidence type="ECO:0000313" key="2">
    <source>
        <dbReference type="EMBL" id="KAK5581805.1"/>
    </source>
</evidence>
<comment type="caution">
    <text evidence="2">The sequence shown here is derived from an EMBL/GenBank/DDBJ whole genome shotgun (WGS) entry which is preliminary data.</text>
</comment>
<keyword evidence="3" id="KW-1185">Reference proteome</keyword>
<gene>
    <name evidence="2" type="ORF">RB653_003383</name>
</gene>
<name>A0AAN7U905_9MYCE</name>
<feature type="signal peptide" evidence="1">
    <location>
        <begin position="1"/>
        <end position="20"/>
    </location>
</feature>
<evidence type="ECO:0000256" key="1">
    <source>
        <dbReference type="SAM" id="SignalP"/>
    </source>
</evidence>
<dbReference type="Proteomes" id="UP001344447">
    <property type="component" value="Unassembled WGS sequence"/>
</dbReference>